<comment type="caution">
    <text evidence="1">The sequence shown here is derived from an EMBL/GenBank/DDBJ whole genome shotgun (WGS) entry which is preliminary data.</text>
</comment>
<dbReference type="AlphaFoldDB" id="A0AB74F5U0"/>
<organism evidence="1 2">
    <name type="scientific">Eubacterium callanderi</name>
    <dbReference type="NCBI Taxonomy" id="53442"/>
    <lineage>
        <taxon>Bacteria</taxon>
        <taxon>Bacillati</taxon>
        <taxon>Bacillota</taxon>
        <taxon>Clostridia</taxon>
        <taxon>Eubacteriales</taxon>
        <taxon>Eubacteriaceae</taxon>
        <taxon>Eubacterium</taxon>
    </lineage>
</organism>
<evidence type="ECO:0000313" key="2">
    <source>
        <dbReference type="Proteomes" id="UP000184012"/>
    </source>
</evidence>
<dbReference type="EMBL" id="FRBP01000020">
    <property type="protein sequence ID" value="SHM54137.1"/>
    <property type="molecule type" value="Genomic_DNA"/>
</dbReference>
<evidence type="ECO:0000313" key="1">
    <source>
        <dbReference type="EMBL" id="SHM54137.1"/>
    </source>
</evidence>
<name>A0AB74F5U0_9FIRM</name>
<gene>
    <name evidence="1" type="ORF">SAMN04515649_12017</name>
</gene>
<proteinExistence type="predicted"/>
<reference evidence="1 2" key="1">
    <citation type="submission" date="2016-11" db="EMBL/GenBank/DDBJ databases">
        <authorList>
            <person name="Varghese N."/>
            <person name="Submissions S."/>
        </authorList>
    </citation>
    <scope>NUCLEOTIDE SEQUENCE [LARGE SCALE GENOMIC DNA]</scope>
    <source>
        <strain evidence="1 2">FD</strain>
    </source>
</reference>
<protein>
    <submittedName>
        <fullName evidence="1">Uncharacterized protein</fullName>
    </submittedName>
</protein>
<sequence>MGVAEQFIRVGLQRGILKFGYAVQQKENGEYSYHISPKKFEEYMGKEENEGEEAS</sequence>
<accession>A0AB74F5U0</accession>
<dbReference type="Proteomes" id="UP000184012">
    <property type="component" value="Unassembled WGS sequence"/>
</dbReference>